<evidence type="ECO:0000256" key="1">
    <source>
        <dbReference type="ARBA" id="ARBA00023002"/>
    </source>
</evidence>
<dbReference type="Gene3D" id="2.30.110.10">
    <property type="entry name" value="Electron Transport, Fmn-binding Protein, Chain A"/>
    <property type="match status" value="1"/>
</dbReference>
<dbReference type="InterPro" id="IPR024747">
    <property type="entry name" value="Pyridox_Oxase-rel"/>
</dbReference>
<gene>
    <name evidence="2" type="ORF">OHA16_35930</name>
</gene>
<sequence>MSFSMTRAECERFLAGVHVGVLSVAGAEPDGAPLSVPIWYSYRPGGLVTVLTGRESVKTRRIRAARRFTLCAQQEETPCRYVSVSGPVVAIEDGIDPAERAALAHHYLPPATAAAYLVATAEQLTADVTVRMRPERWLSADFAAIAEQLRNAPPTAAERISPRPSDPAGPA</sequence>
<dbReference type="Pfam" id="PF12900">
    <property type="entry name" value="Pyridox_ox_2"/>
    <property type="match status" value="1"/>
</dbReference>
<organism evidence="2 3">
    <name type="scientific">Kitasatospora purpeofusca</name>
    <dbReference type="NCBI Taxonomy" id="67352"/>
    <lineage>
        <taxon>Bacteria</taxon>
        <taxon>Bacillati</taxon>
        <taxon>Actinomycetota</taxon>
        <taxon>Actinomycetes</taxon>
        <taxon>Kitasatosporales</taxon>
        <taxon>Streptomycetaceae</taxon>
        <taxon>Kitasatospora</taxon>
    </lineage>
</organism>
<evidence type="ECO:0000313" key="3">
    <source>
        <dbReference type="Proteomes" id="UP001432222"/>
    </source>
</evidence>
<dbReference type="SUPFAM" id="SSF50475">
    <property type="entry name" value="FMN-binding split barrel"/>
    <property type="match status" value="1"/>
</dbReference>
<dbReference type="PANTHER" id="PTHR35176">
    <property type="entry name" value="HEME OXYGENASE HI_0854-RELATED"/>
    <property type="match status" value="1"/>
</dbReference>
<dbReference type="RefSeq" id="WP_328958457.1">
    <property type="nucleotide sequence ID" value="NZ_CP108110.1"/>
</dbReference>
<reference evidence="2" key="1">
    <citation type="submission" date="2022-10" db="EMBL/GenBank/DDBJ databases">
        <title>The complete genomes of actinobacterial strains from the NBC collection.</title>
        <authorList>
            <person name="Joergensen T.S."/>
            <person name="Alvarez Arevalo M."/>
            <person name="Sterndorff E.B."/>
            <person name="Faurdal D."/>
            <person name="Vuksanovic O."/>
            <person name="Mourched A.-S."/>
            <person name="Charusanti P."/>
            <person name="Shaw S."/>
            <person name="Blin K."/>
            <person name="Weber T."/>
        </authorList>
    </citation>
    <scope>NUCLEOTIDE SEQUENCE</scope>
    <source>
        <strain evidence="2">NBC_00222</strain>
    </source>
</reference>
<dbReference type="EMBL" id="CP108110">
    <property type="protein sequence ID" value="WUQ87902.1"/>
    <property type="molecule type" value="Genomic_DNA"/>
</dbReference>
<keyword evidence="3" id="KW-1185">Reference proteome</keyword>
<name>A0ABZ1UD72_9ACTN</name>
<evidence type="ECO:0000313" key="2">
    <source>
        <dbReference type="EMBL" id="WUQ87902.1"/>
    </source>
</evidence>
<keyword evidence="1" id="KW-0560">Oxidoreductase</keyword>
<protein>
    <submittedName>
        <fullName evidence="2">Pyridoxamine 5'-phosphate oxidase family protein</fullName>
    </submittedName>
</protein>
<dbReference type="InterPro" id="IPR012349">
    <property type="entry name" value="Split_barrel_FMN-bd"/>
</dbReference>
<dbReference type="Proteomes" id="UP001432222">
    <property type="component" value="Chromosome"/>
</dbReference>
<dbReference type="InterPro" id="IPR052019">
    <property type="entry name" value="F420H2_bilvrd_red/Heme_oxyg"/>
</dbReference>
<accession>A0ABZ1UD72</accession>
<dbReference type="PANTHER" id="PTHR35176:SF6">
    <property type="entry name" value="HEME OXYGENASE HI_0854-RELATED"/>
    <property type="match status" value="1"/>
</dbReference>
<proteinExistence type="predicted"/>